<dbReference type="PIRSF" id="PIRSF000103">
    <property type="entry name" value="HIBADH"/>
    <property type="match status" value="1"/>
</dbReference>
<dbReference type="GO" id="GO:0016491">
    <property type="term" value="F:oxidoreductase activity"/>
    <property type="evidence" value="ECO:0007669"/>
    <property type="project" value="UniProtKB-KW"/>
</dbReference>
<dbReference type="Pfam" id="PF14833">
    <property type="entry name" value="NAD_binding_11"/>
    <property type="match status" value="1"/>
</dbReference>
<dbReference type="AlphaFoldDB" id="A0A447CUZ8"/>
<feature type="active site" evidence="3">
    <location>
        <position position="178"/>
    </location>
</feature>
<evidence type="ECO:0000313" key="7">
    <source>
        <dbReference type="Proteomes" id="UP000289200"/>
    </source>
</evidence>
<accession>A0A447CUZ8</accession>
<gene>
    <name evidence="6" type="primary">garR_2</name>
    <name evidence="6" type="ORF">RHODGE_RHODGE_02237</name>
</gene>
<keyword evidence="7" id="KW-1185">Reference proteome</keyword>
<dbReference type="SUPFAM" id="SSF48179">
    <property type="entry name" value="6-phosphogluconate dehydrogenase C-terminal domain-like"/>
    <property type="match status" value="1"/>
</dbReference>
<dbReference type="RefSeq" id="WP_165363872.1">
    <property type="nucleotide sequence ID" value="NZ_UWOC01000139.1"/>
</dbReference>
<dbReference type="Gene3D" id="3.40.50.720">
    <property type="entry name" value="NAD(P)-binding Rossmann-like Domain"/>
    <property type="match status" value="1"/>
</dbReference>
<keyword evidence="1" id="KW-0560">Oxidoreductase</keyword>
<dbReference type="InterPro" id="IPR029154">
    <property type="entry name" value="HIBADH-like_NADP-bd"/>
</dbReference>
<dbReference type="InterPro" id="IPR008927">
    <property type="entry name" value="6-PGluconate_DH-like_C_sf"/>
</dbReference>
<dbReference type="GO" id="GO:0050661">
    <property type="term" value="F:NADP binding"/>
    <property type="evidence" value="ECO:0007669"/>
    <property type="project" value="InterPro"/>
</dbReference>
<dbReference type="InterPro" id="IPR036291">
    <property type="entry name" value="NAD(P)-bd_dom_sf"/>
</dbReference>
<name>A0A447CUZ8_9BRAD</name>
<sequence length="302" mass="31024">MQDMPSRVGLIGLGLIGTALARRLIAAGFAVTGTDIAAEARARLAGLGGTPADDIATIARTCPRVLIAVFDSAQVEDVIEGPAGLLAVGDGARATRLVLNFATCDPDRMVALAARAAARGLDFLETPLSGASDQVARGEAVCLVGGDRAVMERADDLLRAVSDKAFFLGPVGNGAKAKLATNLILGLNRAALAEGLVYAERLGLPADAFFEAARHSAAYSAAMDVKGRKMITRDYATAGKVSQSAKDFALILATARAHGQALPFAAAYAEAMAGCIAAGEGDWDNSAIVEQIRRLHRPPGGG</sequence>
<evidence type="ECO:0000256" key="2">
    <source>
        <dbReference type="ARBA" id="ARBA00023027"/>
    </source>
</evidence>
<dbReference type="Gene3D" id="1.10.1040.10">
    <property type="entry name" value="N-(1-d-carboxylethyl)-l-norvaline Dehydrogenase, domain 2"/>
    <property type="match status" value="1"/>
</dbReference>
<keyword evidence="2" id="KW-0520">NAD</keyword>
<dbReference type="Proteomes" id="UP000289200">
    <property type="component" value="Unassembled WGS sequence"/>
</dbReference>
<evidence type="ECO:0000259" key="4">
    <source>
        <dbReference type="Pfam" id="PF03446"/>
    </source>
</evidence>
<comment type="caution">
    <text evidence="6">The sequence shown here is derived from an EMBL/GenBank/DDBJ whole genome shotgun (WGS) entry which is preliminary data.</text>
</comment>
<dbReference type="InterPro" id="IPR013328">
    <property type="entry name" value="6PGD_dom2"/>
</dbReference>
<dbReference type="InterPro" id="IPR006115">
    <property type="entry name" value="6PGDH_NADP-bd"/>
</dbReference>
<dbReference type="PANTHER" id="PTHR43060:SF15">
    <property type="entry name" value="3-HYDROXYISOBUTYRATE DEHYDROGENASE-LIKE 1, MITOCHONDRIAL-RELATED"/>
    <property type="match status" value="1"/>
</dbReference>
<feature type="domain" description="3-hydroxyisobutyrate dehydrogenase-like NAD-binding" evidence="5">
    <location>
        <begin position="172"/>
        <end position="290"/>
    </location>
</feature>
<evidence type="ECO:0000256" key="3">
    <source>
        <dbReference type="PIRSR" id="PIRSR000103-1"/>
    </source>
</evidence>
<feature type="domain" description="6-phosphogluconate dehydrogenase NADP-binding" evidence="4">
    <location>
        <begin position="7"/>
        <end position="169"/>
    </location>
</feature>
<dbReference type="InterPro" id="IPR015815">
    <property type="entry name" value="HIBADH-related"/>
</dbReference>
<evidence type="ECO:0000313" key="6">
    <source>
        <dbReference type="EMBL" id="VCU09064.1"/>
    </source>
</evidence>
<reference evidence="7" key="1">
    <citation type="submission" date="2018-10" db="EMBL/GenBank/DDBJ databases">
        <authorList>
            <person name="Peiro R."/>
            <person name="Begona"/>
            <person name="Cbmso G."/>
            <person name="Lopez M."/>
            <person name="Gonzalez S."/>
            <person name="Sacristan E."/>
            <person name="Castillo E."/>
        </authorList>
    </citation>
    <scope>NUCLEOTIDE SEQUENCE [LARGE SCALE GENOMIC DNA]</scope>
</reference>
<proteinExistence type="predicted"/>
<dbReference type="EMBL" id="UWOC01000139">
    <property type="protein sequence ID" value="VCU09064.1"/>
    <property type="molecule type" value="Genomic_DNA"/>
</dbReference>
<protein>
    <submittedName>
        <fullName evidence="6">2-hydroxy-3-oxopropionate reductase</fullName>
    </submittedName>
</protein>
<dbReference type="Pfam" id="PF03446">
    <property type="entry name" value="NAD_binding_2"/>
    <property type="match status" value="1"/>
</dbReference>
<organism evidence="6 7">
    <name type="scientific">Rhodoplanes serenus</name>
    <dbReference type="NCBI Taxonomy" id="200615"/>
    <lineage>
        <taxon>Bacteria</taxon>
        <taxon>Pseudomonadati</taxon>
        <taxon>Pseudomonadota</taxon>
        <taxon>Alphaproteobacteria</taxon>
        <taxon>Hyphomicrobiales</taxon>
        <taxon>Nitrobacteraceae</taxon>
        <taxon>Rhodoplanes</taxon>
    </lineage>
</organism>
<evidence type="ECO:0000259" key="5">
    <source>
        <dbReference type="Pfam" id="PF14833"/>
    </source>
</evidence>
<dbReference type="SUPFAM" id="SSF51735">
    <property type="entry name" value="NAD(P)-binding Rossmann-fold domains"/>
    <property type="match status" value="1"/>
</dbReference>
<dbReference type="PANTHER" id="PTHR43060">
    <property type="entry name" value="3-HYDROXYISOBUTYRATE DEHYDROGENASE-LIKE 1, MITOCHONDRIAL-RELATED"/>
    <property type="match status" value="1"/>
</dbReference>
<evidence type="ECO:0000256" key="1">
    <source>
        <dbReference type="ARBA" id="ARBA00023002"/>
    </source>
</evidence>
<dbReference type="GO" id="GO:0051287">
    <property type="term" value="F:NAD binding"/>
    <property type="evidence" value="ECO:0007669"/>
    <property type="project" value="InterPro"/>
</dbReference>